<evidence type="ECO:0000313" key="11">
    <source>
        <dbReference type="EMBL" id="KAJ8394983.1"/>
    </source>
</evidence>
<dbReference type="PANTHER" id="PTHR12015">
    <property type="entry name" value="SMALL INDUCIBLE CYTOKINE A"/>
    <property type="match status" value="1"/>
</dbReference>
<dbReference type="GO" id="GO:0006954">
    <property type="term" value="P:inflammatory response"/>
    <property type="evidence" value="ECO:0007669"/>
    <property type="project" value="UniProtKB-KW"/>
</dbReference>
<dbReference type="GO" id="GO:0008009">
    <property type="term" value="F:chemokine activity"/>
    <property type="evidence" value="ECO:0007669"/>
    <property type="project" value="InterPro"/>
</dbReference>
<dbReference type="FunFam" id="2.40.50.40:FF:000012">
    <property type="entry name" value="C-C motif chemokine"/>
    <property type="match status" value="1"/>
</dbReference>
<organism evidence="11 12">
    <name type="scientific">Aldrovandia affinis</name>
    <dbReference type="NCBI Taxonomy" id="143900"/>
    <lineage>
        <taxon>Eukaryota</taxon>
        <taxon>Metazoa</taxon>
        <taxon>Chordata</taxon>
        <taxon>Craniata</taxon>
        <taxon>Vertebrata</taxon>
        <taxon>Euteleostomi</taxon>
        <taxon>Actinopterygii</taxon>
        <taxon>Neopterygii</taxon>
        <taxon>Teleostei</taxon>
        <taxon>Notacanthiformes</taxon>
        <taxon>Halosauridae</taxon>
        <taxon>Aldrovandia</taxon>
    </lineage>
</organism>
<name>A0AAD7S363_9TELE</name>
<evidence type="ECO:0000256" key="9">
    <source>
        <dbReference type="SAM" id="SignalP"/>
    </source>
</evidence>
<accession>A0AAD7S363</accession>
<evidence type="ECO:0000256" key="8">
    <source>
        <dbReference type="SAM" id="MobiDB-lite"/>
    </source>
</evidence>
<feature type="chain" id="PRO_5041957496" description="Chemokine interleukin-8-like domain-containing protein" evidence="9">
    <location>
        <begin position="26"/>
        <end position="133"/>
    </location>
</feature>
<feature type="domain" description="Chemokine interleukin-8-like" evidence="10">
    <location>
        <begin position="30"/>
        <end position="89"/>
    </location>
</feature>
<reference evidence="11" key="1">
    <citation type="journal article" date="2023" name="Science">
        <title>Genome structures resolve the early diversification of teleost fishes.</title>
        <authorList>
            <person name="Parey E."/>
            <person name="Louis A."/>
            <person name="Montfort J."/>
            <person name="Bouchez O."/>
            <person name="Roques C."/>
            <person name="Iampietro C."/>
            <person name="Lluch J."/>
            <person name="Castinel A."/>
            <person name="Donnadieu C."/>
            <person name="Desvignes T."/>
            <person name="Floi Bucao C."/>
            <person name="Jouanno E."/>
            <person name="Wen M."/>
            <person name="Mejri S."/>
            <person name="Dirks R."/>
            <person name="Jansen H."/>
            <person name="Henkel C."/>
            <person name="Chen W.J."/>
            <person name="Zahm M."/>
            <person name="Cabau C."/>
            <person name="Klopp C."/>
            <person name="Thompson A.W."/>
            <person name="Robinson-Rechavi M."/>
            <person name="Braasch I."/>
            <person name="Lecointre G."/>
            <person name="Bobe J."/>
            <person name="Postlethwait J.H."/>
            <person name="Berthelot C."/>
            <person name="Roest Crollius H."/>
            <person name="Guiguen Y."/>
        </authorList>
    </citation>
    <scope>NUCLEOTIDE SEQUENCE</scope>
    <source>
        <strain evidence="11">NC1722</strain>
    </source>
</reference>
<dbReference type="SUPFAM" id="SSF54117">
    <property type="entry name" value="Interleukin 8-like chemokines"/>
    <property type="match status" value="1"/>
</dbReference>
<dbReference type="PANTHER" id="PTHR12015:SF177">
    <property type="entry name" value="CHEMOKINE INTERLEUKIN-8-LIKE DOMAIN-CONTAINING PROTEIN"/>
    <property type="match status" value="1"/>
</dbReference>
<dbReference type="InterPro" id="IPR036048">
    <property type="entry name" value="Interleukin_8-like_sf"/>
</dbReference>
<dbReference type="GO" id="GO:0006955">
    <property type="term" value="P:immune response"/>
    <property type="evidence" value="ECO:0007669"/>
    <property type="project" value="InterPro"/>
</dbReference>
<keyword evidence="5 9" id="KW-0732">Signal</keyword>
<dbReference type="Proteomes" id="UP001221898">
    <property type="component" value="Unassembled WGS sequence"/>
</dbReference>
<evidence type="ECO:0000256" key="5">
    <source>
        <dbReference type="ARBA" id="ARBA00022729"/>
    </source>
</evidence>
<evidence type="ECO:0000313" key="12">
    <source>
        <dbReference type="Proteomes" id="UP001221898"/>
    </source>
</evidence>
<dbReference type="EMBL" id="JAINUG010000120">
    <property type="protein sequence ID" value="KAJ8394983.1"/>
    <property type="molecule type" value="Genomic_DNA"/>
</dbReference>
<keyword evidence="6" id="KW-1015">Disulfide bond</keyword>
<dbReference type="GO" id="GO:0005615">
    <property type="term" value="C:extracellular space"/>
    <property type="evidence" value="ECO:0007669"/>
    <property type="project" value="UniProtKB-KW"/>
</dbReference>
<evidence type="ECO:0000256" key="2">
    <source>
        <dbReference type="ARBA" id="ARBA00022500"/>
    </source>
</evidence>
<keyword evidence="7" id="KW-0395">Inflammatory response</keyword>
<evidence type="ECO:0000256" key="3">
    <source>
        <dbReference type="ARBA" id="ARBA00022514"/>
    </source>
</evidence>
<comment type="subcellular location">
    <subcellularLocation>
        <location evidence="1">Secreted</location>
    </subcellularLocation>
</comment>
<comment type="caution">
    <text evidence="11">The sequence shown here is derived from an EMBL/GenBank/DDBJ whole genome shotgun (WGS) entry which is preliminary data.</text>
</comment>
<dbReference type="InterPro" id="IPR001811">
    <property type="entry name" value="Chemokine_IL8-like_dom"/>
</dbReference>
<feature type="signal peptide" evidence="9">
    <location>
        <begin position="1"/>
        <end position="25"/>
    </location>
</feature>
<keyword evidence="12" id="KW-1185">Reference proteome</keyword>
<gene>
    <name evidence="11" type="ORF">AAFF_G00039340</name>
</gene>
<proteinExistence type="predicted"/>
<dbReference type="AlphaFoldDB" id="A0AAD7S363"/>
<dbReference type="CDD" id="cd00272">
    <property type="entry name" value="Chemokine_CC"/>
    <property type="match status" value="1"/>
</dbReference>
<dbReference type="SMART" id="SM00199">
    <property type="entry name" value="SCY"/>
    <property type="match status" value="1"/>
</dbReference>
<evidence type="ECO:0000256" key="4">
    <source>
        <dbReference type="ARBA" id="ARBA00022525"/>
    </source>
</evidence>
<evidence type="ECO:0000256" key="1">
    <source>
        <dbReference type="ARBA" id="ARBA00004613"/>
    </source>
</evidence>
<evidence type="ECO:0000256" key="7">
    <source>
        <dbReference type="ARBA" id="ARBA00023198"/>
    </source>
</evidence>
<keyword evidence="4" id="KW-0964">Secreted</keyword>
<dbReference type="InterPro" id="IPR039809">
    <property type="entry name" value="Chemokine_b/g/d"/>
</dbReference>
<feature type="compositionally biased region" description="Basic residues" evidence="8">
    <location>
        <begin position="116"/>
        <end position="125"/>
    </location>
</feature>
<protein>
    <recommendedName>
        <fullName evidence="10">Chemokine interleukin-8-like domain-containing protein</fullName>
    </recommendedName>
</protein>
<dbReference type="Pfam" id="PF00048">
    <property type="entry name" value="IL8"/>
    <property type="match status" value="1"/>
</dbReference>
<keyword evidence="3" id="KW-0202">Cytokine</keyword>
<dbReference type="Gene3D" id="2.40.50.40">
    <property type="match status" value="1"/>
</dbReference>
<keyword evidence="2" id="KW-0145">Chemotaxis</keyword>
<evidence type="ECO:0000256" key="6">
    <source>
        <dbReference type="ARBA" id="ARBA00023157"/>
    </source>
</evidence>
<feature type="region of interest" description="Disordered" evidence="8">
    <location>
        <begin position="87"/>
        <end position="133"/>
    </location>
</feature>
<sequence length="133" mass="14924">MWLSDAVAAVLLFLCAATWMPRVSTSTGPSSNCCLKVSETRLHLKNIVRHIEQKAGLCPVDAIVFLTKKGKKVCADPDRDWVKKAVGKLEERKKSKGKRKEKTATTGQKKVTPGTPKRRRQKMKKERRESSCS</sequence>
<evidence type="ECO:0000259" key="10">
    <source>
        <dbReference type="SMART" id="SM00199"/>
    </source>
</evidence>